<dbReference type="GO" id="GO:0008574">
    <property type="term" value="F:plus-end-directed microtubule motor activity"/>
    <property type="evidence" value="ECO:0007669"/>
    <property type="project" value="UniProtKB-ARBA"/>
</dbReference>
<evidence type="ECO:0000256" key="9">
    <source>
        <dbReference type="ARBA" id="ARBA00023212"/>
    </source>
</evidence>
<dbReference type="GeneID" id="37041334"/>
<dbReference type="PANTHER" id="PTHR47117">
    <property type="entry name" value="STAR-RELATED LIPID TRANSFER PROTEIN 9"/>
    <property type="match status" value="1"/>
</dbReference>
<evidence type="ECO:0000313" key="14">
    <source>
        <dbReference type="EMBL" id="PWN92708.1"/>
    </source>
</evidence>
<dbReference type="Gene3D" id="2.30.29.30">
    <property type="entry name" value="Pleckstrin-homology domain (PH domain)/Phosphotyrosine-binding domain (PTB)"/>
    <property type="match status" value="1"/>
</dbReference>
<dbReference type="PROSITE" id="PS50067">
    <property type="entry name" value="KINESIN_MOTOR_2"/>
    <property type="match status" value="1"/>
</dbReference>
<sequence>MSDSGNIKVVVRCRPMNTRERTRGASNLIEVKDEHQLVLQPPQEGDSRENARATKKKSMPFSFDRSYDENTEQRELFEYVGLELLEHSFNGFNTCVFAYGQTGSGKSHSMVGYAEAKGLIPLTCSKLFDDASEKMDADPNLRITVEVSYIEIYNEKVRDLLNPKNKGNLRVREHPSLGPYVEDLSKLVVKDFNDIEHLMDEGNKARTVAATNMNETSSRSHAVFTLVVTQKKKDEETKLEAEKVSRISLVDLAGSERANSTGATGSRLKEGANINRSLTTLGKVIAALAQASSEPSKTKKKAALENFVPYRDSVLTWLLKDSLGGNSKTAMIAAISPADYEETLSTLRYADQAKKIKNKAVVNEDPNARLIRELKEELEMLRTRVSGGGGMGGEGESTWDPNVPPEKQVVRYQTKSGEVRTVTKAELQEQMEQSEKLMSSLNQSWEEKVAQTRAIQQEREKALEELGISVDKANVGVHAPRRLPHLVNLNEDPLMSECLIYQLKPGTTTAGNFEGEGADGGAAARILLSGSTILPEHCTFENVDGVVTLHANKADSMTMVNGKKISPDEPKRLRSGYRIILGEDFRHVFRFNHPEEVRRARDKVRMASTMGDETVVGDESSRPDSPSGSDTNEGDVDWSYARREAAMARLNGQDVNFDALNEDDLEKLYEDIARARSKKVGANWRPDSRLSSFDDNGSETASSELLRPYSMSAYTDDTSIDPWSLNVLSERGSPRLNGGLMRDDGGSTIGTPDPEVINQETLDLKLKVKEYEERFTKLANNRDVNRLDLPANYSDEEKRLLAKALENWRRHTKVSMAEDVLSNAVLVKEANVISKDLGKQTSYQFTVVDDGPLANPTSSVEAIAGLTEFDDVADAELASAPKPCIGVKVMDHLHSTAYVWSLAKLEQRLQKMRNLYNFIDRPEYSQHFNWADPFYEDPSPPYTFVGNCLIPLCPLSHQVSAKYRLPITSRHTGQEIGSCSVEVKFVSLARATLGVNGRGASQVSGASSPALSQSSANDVSDLPVGHKIGFQLSVDLVEGLSADEYERVHIQVRLSTLAGSSIAKDDVYASVPAETKAGSSKLVDVKMRRTITFVLTRDIIAHLRSGFAPVEFHAKVKDKYLIGLERFDADKEAHRSMAKSPASTGASNGNGQPRPTLHVKSSSAGRLSEKEMVNEERHDVLSSVQLCELDASGDYKPVAVRAQSALDPGAFFLRQGLQRKLVLHLSHDSGRQFPWTRVSKLELGQVRLLDPKGKIHVSTLGDAVQLKVPSKQQSVSYNANGTSQLTLWAWWDSSVHDSIFLNRATASGHRVLLRLGFWIDVDSCSEPAHFEMDIAVAINGRDAKPPGKLMSFIESAASGSRTLSKTSAIFAVRLVPPMTKTTRELWRLDTAAKYVRGEESLRGSWRPRGVSLVHDHAKLLRREKRRAEVEGVRALLQARPPLSISAPSPSKNGSGLREDSRVVERALAFWQAAYEDTKVPSVLSKEMEPNEEGEGEALSEQNGNQLLAPPSSSEPTKGKSSSDLVPPPKLTAQVSLVPRTDTAAKRGWLAMPLEAFTDRWVRRWFVLRRPYLYVYESSSELDEIMAMNLSSVRVETNDQNVEQLLNRKFVMALYTTANSYFLQAPSEQELESWARCLDSFHTVRR</sequence>
<dbReference type="FunFam" id="3.40.850.10:FF:000047">
    <property type="entry name" value="Kinesin family protein"/>
    <property type="match status" value="1"/>
</dbReference>
<dbReference type="PRINTS" id="PR00380">
    <property type="entry name" value="KINESINHEAVY"/>
</dbReference>
<feature type="domain" description="PH" evidence="12">
    <location>
        <begin position="1542"/>
        <end position="1642"/>
    </location>
</feature>
<feature type="region of interest" description="Disordered" evidence="11">
    <location>
        <begin position="1133"/>
        <end position="1172"/>
    </location>
</feature>
<dbReference type="PROSITE" id="PS00411">
    <property type="entry name" value="KINESIN_MOTOR_1"/>
    <property type="match status" value="1"/>
</dbReference>
<dbReference type="InterPro" id="IPR000253">
    <property type="entry name" value="FHA_dom"/>
</dbReference>
<dbReference type="InParanoid" id="A0A316YVM2"/>
<dbReference type="GO" id="GO:0005524">
    <property type="term" value="F:ATP binding"/>
    <property type="evidence" value="ECO:0007669"/>
    <property type="project" value="UniProtKB-UniRule"/>
</dbReference>
<dbReference type="GO" id="GO:0005546">
    <property type="term" value="F:phosphatidylinositol-4,5-bisphosphate binding"/>
    <property type="evidence" value="ECO:0007669"/>
    <property type="project" value="UniProtKB-ARBA"/>
</dbReference>
<name>A0A316YVM2_9BASI</name>
<evidence type="ECO:0000256" key="6">
    <source>
        <dbReference type="ARBA" id="ARBA00022840"/>
    </source>
</evidence>
<dbReference type="CDD" id="cd01233">
    <property type="entry name" value="PH_KIFIA_KIFIB"/>
    <property type="match status" value="1"/>
</dbReference>
<dbReference type="Proteomes" id="UP000245768">
    <property type="component" value="Unassembled WGS sequence"/>
</dbReference>
<keyword evidence="3" id="KW-0963">Cytoplasm</keyword>
<feature type="compositionally biased region" description="Polar residues" evidence="11">
    <location>
        <begin position="689"/>
        <end position="702"/>
    </location>
</feature>
<evidence type="ECO:0000256" key="1">
    <source>
        <dbReference type="ARBA" id="ARBA00004245"/>
    </source>
</evidence>
<dbReference type="PROSITE" id="PS50003">
    <property type="entry name" value="PH_DOMAIN"/>
    <property type="match status" value="1"/>
</dbReference>
<keyword evidence="9" id="KW-0206">Cytoskeleton</keyword>
<keyword evidence="6 10" id="KW-0067">ATP-binding</keyword>
<protein>
    <submittedName>
        <fullName evidence="14">Kinesin-domain-containing protein</fullName>
    </submittedName>
</protein>
<feature type="domain" description="Kinesin motor" evidence="13">
    <location>
        <begin position="6"/>
        <end position="356"/>
    </location>
</feature>
<dbReference type="Pfam" id="PF00169">
    <property type="entry name" value="PH"/>
    <property type="match status" value="1"/>
</dbReference>
<evidence type="ECO:0000256" key="5">
    <source>
        <dbReference type="ARBA" id="ARBA00022741"/>
    </source>
</evidence>
<keyword evidence="2" id="KW-0813">Transport</keyword>
<dbReference type="InterPro" id="IPR001752">
    <property type="entry name" value="Kinesin_motor_dom"/>
</dbReference>
<keyword evidence="15" id="KW-1185">Reference proteome</keyword>
<dbReference type="InterPro" id="IPR008984">
    <property type="entry name" value="SMAD_FHA_dom_sf"/>
</dbReference>
<dbReference type="GO" id="GO:0005874">
    <property type="term" value="C:microtubule"/>
    <property type="evidence" value="ECO:0007669"/>
    <property type="project" value="UniProtKB-KW"/>
</dbReference>
<dbReference type="EMBL" id="KZ819634">
    <property type="protein sequence ID" value="PWN92708.1"/>
    <property type="molecule type" value="Genomic_DNA"/>
</dbReference>
<feature type="region of interest" description="Disordered" evidence="11">
    <location>
        <begin position="680"/>
        <end position="702"/>
    </location>
</feature>
<dbReference type="Gene3D" id="2.60.200.20">
    <property type="match status" value="1"/>
</dbReference>
<dbReference type="GO" id="GO:0008017">
    <property type="term" value="F:microtubule binding"/>
    <property type="evidence" value="ECO:0007669"/>
    <property type="project" value="InterPro"/>
</dbReference>
<feature type="region of interest" description="Disordered" evidence="11">
    <location>
        <begin position="1484"/>
        <end position="1531"/>
    </location>
</feature>
<dbReference type="STRING" id="215250.A0A316YVM2"/>
<keyword evidence="4" id="KW-0493">Microtubule</keyword>
<feature type="binding site" evidence="10">
    <location>
        <begin position="100"/>
        <end position="107"/>
    </location>
    <ligand>
        <name>ATP</name>
        <dbReference type="ChEBI" id="CHEBI:30616"/>
    </ligand>
</feature>
<feature type="compositionally biased region" description="Polar residues" evidence="11">
    <location>
        <begin position="1141"/>
        <end position="1165"/>
    </location>
</feature>
<evidence type="ECO:0000256" key="8">
    <source>
        <dbReference type="ARBA" id="ARBA00023175"/>
    </source>
</evidence>
<dbReference type="Pfam" id="PF16183">
    <property type="entry name" value="Kinesin_assoc"/>
    <property type="match status" value="1"/>
</dbReference>
<dbReference type="InterPro" id="IPR027417">
    <property type="entry name" value="P-loop_NTPase"/>
</dbReference>
<keyword evidence="8 10" id="KW-0505">Motor protein</keyword>
<gene>
    <name evidence="14" type="ORF">FA10DRAFT_246596</name>
</gene>
<evidence type="ECO:0000313" key="15">
    <source>
        <dbReference type="Proteomes" id="UP000245768"/>
    </source>
</evidence>
<dbReference type="SUPFAM" id="SSF52540">
    <property type="entry name" value="P-loop containing nucleoside triphosphate hydrolases"/>
    <property type="match status" value="1"/>
</dbReference>
<comment type="similarity">
    <text evidence="10">Belongs to the TRAFAC class myosin-kinesin ATPase superfamily. Kinesin family.</text>
</comment>
<dbReference type="InterPro" id="IPR049780">
    <property type="entry name" value="PH_KIFIA_KIFIB"/>
</dbReference>
<dbReference type="InterPro" id="IPR022164">
    <property type="entry name" value="Kinesin-like"/>
</dbReference>
<dbReference type="InterPro" id="IPR032405">
    <property type="entry name" value="Kinesin_assoc"/>
</dbReference>
<dbReference type="SMART" id="SM00129">
    <property type="entry name" value="KISc"/>
    <property type="match status" value="1"/>
</dbReference>
<dbReference type="Pfam" id="PF12423">
    <property type="entry name" value="KIF1B"/>
    <property type="match status" value="1"/>
</dbReference>
<proteinExistence type="inferred from homology"/>
<dbReference type="Pfam" id="PF12473">
    <property type="entry name" value="DUF3694"/>
    <property type="match status" value="1"/>
</dbReference>
<dbReference type="CDD" id="cd22705">
    <property type="entry name" value="FHA_KIF1"/>
    <property type="match status" value="1"/>
</dbReference>
<feature type="compositionally biased region" description="Gly residues" evidence="11">
    <location>
        <begin position="386"/>
        <end position="395"/>
    </location>
</feature>
<accession>A0A316YVM2</accession>
<dbReference type="InterPro" id="IPR036961">
    <property type="entry name" value="Kinesin_motor_dom_sf"/>
</dbReference>
<evidence type="ECO:0000259" key="13">
    <source>
        <dbReference type="PROSITE" id="PS50067"/>
    </source>
</evidence>
<comment type="subcellular location">
    <subcellularLocation>
        <location evidence="1">Cytoplasm</location>
        <location evidence="1">Cytoskeleton</location>
    </subcellularLocation>
</comment>
<evidence type="ECO:0000256" key="2">
    <source>
        <dbReference type="ARBA" id="ARBA00022448"/>
    </source>
</evidence>
<evidence type="ECO:0000256" key="4">
    <source>
        <dbReference type="ARBA" id="ARBA00022701"/>
    </source>
</evidence>
<reference evidence="14 15" key="1">
    <citation type="journal article" date="2018" name="Mol. Biol. Evol.">
        <title>Broad Genomic Sampling Reveals a Smut Pathogenic Ancestry of the Fungal Clade Ustilaginomycotina.</title>
        <authorList>
            <person name="Kijpornyongpan T."/>
            <person name="Mondo S.J."/>
            <person name="Barry K."/>
            <person name="Sandor L."/>
            <person name="Lee J."/>
            <person name="Lipzen A."/>
            <person name="Pangilinan J."/>
            <person name="LaButti K."/>
            <person name="Hainaut M."/>
            <person name="Henrissat B."/>
            <person name="Grigoriev I.V."/>
            <person name="Spatafora J.W."/>
            <person name="Aime M.C."/>
        </authorList>
    </citation>
    <scope>NUCLEOTIDE SEQUENCE [LARGE SCALE GENOMIC DNA]</scope>
    <source>
        <strain evidence="14 15">MCA 4198</strain>
    </source>
</reference>
<dbReference type="GO" id="GO:0047496">
    <property type="term" value="P:vesicle transport along microtubule"/>
    <property type="evidence" value="ECO:0007669"/>
    <property type="project" value="UniProtKB-ARBA"/>
</dbReference>
<dbReference type="SUPFAM" id="SSF50729">
    <property type="entry name" value="PH domain-like"/>
    <property type="match status" value="1"/>
</dbReference>
<dbReference type="Gene3D" id="6.10.250.2520">
    <property type="match status" value="1"/>
</dbReference>
<evidence type="ECO:0000256" key="10">
    <source>
        <dbReference type="PROSITE-ProRule" id="PRU00283"/>
    </source>
</evidence>
<dbReference type="InterPro" id="IPR011993">
    <property type="entry name" value="PH-like_dom_sf"/>
</dbReference>
<dbReference type="SMART" id="SM00233">
    <property type="entry name" value="PH"/>
    <property type="match status" value="1"/>
</dbReference>
<evidence type="ECO:0000256" key="3">
    <source>
        <dbReference type="ARBA" id="ARBA00022490"/>
    </source>
</evidence>
<evidence type="ECO:0000256" key="7">
    <source>
        <dbReference type="ARBA" id="ARBA00023054"/>
    </source>
</evidence>
<dbReference type="InterPro" id="IPR022140">
    <property type="entry name" value="Kinesin-like_KIF1-typ"/>
</dbReference>
<feature type="compositionally biased region" description="Low complexity" evidence="11">
    <location>
        <begin position="1509"/>
        <end position="1522"/>
    </location>
</feature>
<evidence type="ECO:0000256" key="11">
    <source>
        <dbReference type="SAM" id="MobiDB-lite"/>
    </source>
</evidence>
<dbReference type="Pfam" id="PF00225">
    <property type="entry name" value="Kinesin"/>
    <property type="match status" value="1"/>
</dbReference>
<organism evidence="14 15">
    <name type="scientific">Acaromyces ingoldii</name>
    <dbReference type="NCBI Taxonomy" id="215250"/>
    <lineage>
        <taxon>Eukaryota</taxon>
        <taxon>Fungi</taxon>
        <taxon>Dikarya</taxon>
        <taxon>Basidiomycota</taxon>
        <taxon>Ustilaginomycotina</taxon>
        <taxon>Exobasidiomycetes</taxon>
        <taxon>Exobasidiales</taxon>
        <taxon>Cryptobasidiaceae</taxon>
        <taxon>Acaromyces</taxon>
    </lineage>
</organism>
<evidence type="ECO:0000259" key="12">
    <source>
        <dbReference type="PROSITE" id="PS50003"/>
    </source>
</evidence>
<dbReference type="OrthoDB" id="3176171at2759"/>
<dbReference type="SUPFAM" id="SSF49879">
    <property type="entry name" value="SMAD/FHA domain"/>
    <property type="match status" value="1"/>
</dbReference>
<keyword evidence="5 10" id="KW-0547">Nucleotide-binding</keyword>
<dbReference type="Pfam" id="PF00498">
    <property type="entry name" value="FHA"/>
    <property type="match status" value="1"/>
</dbReference>
<keyword evidence="7" id="KW-0175">Coiled coil</keyword>
<dbReference type="InterPro" id="IPR001849">
    <property type="entry name" value="PH_domain"/>
</dbReference>
<dbReference type="CDD" id="cd01365">
    <property type="entry name" value="KISc_KIF1A_KIF1B"/>
    <property type="match status" value="1"/>
</dbReference>
<dbReference type="InterPro" id="IPR019821">
    <property type="entry name" value="Kinesin_motor_CS"/>
</dbReference>
<dbReference type="RefSeq" id="XP_025379906.1">
    <property type="nucleotide sequence ID" value="XM_025519418.1"/>
</dbReference>
<feature type="region of interest" description="Disordered" evidence="11">
    <location>
        <begin position="385"/>
        <end position="404"/>
    </location>
</feature>
<dbReference type="Gene3D" id="3.40.850.10">
    <property type="entry name" value="Kinesin motor domain"/>
    <property type="match status" value="1"/>
</dbReference>
<feature type="region of interest" description="Disordered" evidence="11">
    <location>
        <begin position="605"/>
        <end position="636"/>
    </location>
</feature>